<name>A0ABS7S929_9MICO</name>
<dbReference type="PANTHER" id="PTHR13414">
    <property type="entry name" value="HUEL-CATION TRANSPORTER"/>
    <property type="match status" value="1"/>
</dbReference>
<evidence type="ECO:0000256" key="6">
    <source>
        <dbReference type="SAM" id="Phobius"/>
    </source>
</evidence>
<evidence type="ECO:0000256" key="3">
    <source>
        <dbReference type="ARBA" id="ARBA00022692"/>
    </source>
</evidence>
<evidence type="ECO:0000256" key="1">
    <source>
        <dbReference type="ARBA" id="ARBA00004141"/>
    </source>
</evidence>
<evidence type="ECO:0000256" key="2">
    <source>
        <dbReference type="ARBA" id="ARBA00022448"/>
    </source>
</evidence>
<dbReference type="RefSeq" id="WP_223405275.1">
    <property type="nucleotide sequence ID" value="NZ_JAGSHT010000010.1"/>
</dbReference>
<dbReference type="InterPro" id="IPR036837">
    <property type="entry name" value="Cation_efflux_CTD_sf"/>
</dbReference>
<keyword evidence="2" id="KW-0813">Transport</keyword>
<dbReference type="SUPFAM" id="SSF160240">
    <property type="entry name" value="Cation efflux protein cytoplasmic domain-like"/>
    <property type="match status" value="1"/>
</dbReference>
<feature type="transmembrane region" description="Helical" evidence="6">
    <location>
        <begin position="77"/>
        <end position="97"/>
    </location>
</feature>
<dbReference type="InterPro" id="IPR040177">
    <property type="entry name" value="SLC30A9"/>
</dbReference>
<dbReference type="PANTHER" id="PTHR13414:SF9">
    <property type="entry name" value="PROTON-COUPLED ZINC ANTIPORTER SLC30A9, MITOCHONDRIAL"/>
    <property type="match status" value="1"/>
</dbReference>
<dbReference type="InterPro" id="IPR002524">
    <property type="entry name" value="Cation_efflux"/>
</dbReference>
<feature type="transmembrane region" description="Helical" evidence="6">
    <location>
        <begin position="159"/>
        <end position="181"/>
    </location>
</feature>
<feature type="transmembrane region" description="Helical" evidence="6">
    <location>
        <begin position="9"/>
        <end position="30"/>
    </location>
</feature>
<dbReference type="EMBL" id="JAGSHT010000010">
    <property type="protein sequence ID" value="MBZ2196423.1"/>
    <property type="molecule type" value="Genomic_DNA"/>
</dbReference>
<dbReference type="SUPFAM" id="SSF161111">
    <property type="entry name" value="Cation efflux protein transmembrane domain-like"/>
    <property type="match status" value="1"/>
</dbReference>
<comment type="subcellular location">
    <subcellularLocation>
        <location evidence="1">Membrane</location>
        <topology evidence="1">Multi-pass membrane protein</topology>
    </subcellularLocation>
</comment>
<sequence length="319" mass="34021">MAASGGTKAVITALFANLGIAIAKFVGWLLTGSSSMLAESVHSVADTSNQALLLLGGKRAQRKASEVHQFGYGRIRYVYAFIVAIILFSLGGLFALYEAWHKFSDPHPITEWQWVPIVVLLIAMVLEATALRTAVIEANHVRGRTPIFKFVKTSRSPEIPVILLEDTGALLGLVFGLFGVSMTLITGDGRWDAVGSAAIGLLLVVIAVFLAIEMKSMLVGESALPEHQDAIEAAVVGAGITSVIHMRTLHLGPDELLVAAKVEVDSDDHAEEVARAIDAAEVRIRESVPLKLTIYIEPDLRRPATAGPESDLSGGPTIA</sequence>
<keyword evidence="3 6" id="KW-0812">Transmembrane</keyword>
<feature type="transmembrane region" description="Helical" evidence="6">
    <location>
        <begin position="193"/>
        <end position="212"/>
    </location>
</feature>
<dbReference type="InterPro" id="IPR027469">
    <property type="entry name" value="Cation_efflux_TMD_sf"/>
</dbReference>
<organism evidence="8 9">
    <name type="scientific">Occultella gossypii</name>
    <dbReference type="NCBI Taxonomy" id="2800820"/>
    <lineage>
        <taxon>Bacteria</taxon>
        <taxon>Bacillati</taxon>
        <taxon>Actinomycetota</taxon>
        <taxon>Actinomycetes</taxon>
        <taxon>Micrococcales</taxon>
        <taxon>Ruaniaceae</taxon>
        <taxon>Occultella</taxon>
    </lineage>
</organism>
<feature type="transmembrane region" description="Helical" evidence="6">
    <location>
        <begin position="117"/>
        <end position="138"/>
    </location>
</feature>
<reference evidence="8 9" key="1">
    <citation type="submission" date="2021-04" db="EMBL/GenBank/DDBJ databases">
        <title>Ruania sp. nov., isolated from sandy soil of mangrove forest.</title>
        <authorList>
            <person name="Ge X."/>
            <person name="Huang R."/>
            <person name="Liu W."/>
        </authorList>
    </citation>
    <scope>NUCLEOTIDE SEQUENCE [LARGE SCALE GENOMIC DNA]</scope>
    <source>
        <strain evidence="8 9">N2-46</strain>
    </source>
</reference>
<feature type="domain" description="Cation efflux protein transmembrane" evidence="7">
    <location>
        <begin position="10"/>
        <end position="219"/>
    </location>
</feature>
<evidence type="ECO:0000313" key="8">
    <source>
        <dbReference type="EMBL" id="MBZ2196423.1"/>
    </source>
</evidence>
<keyword evidence="5 6" id="KW-0472">Membrane</keyword>
<protein>
    <submittedName>
        <fullName evidence="8">Cation diffusion facilitator family transporter</fullName>
    </submittedName>
</protein>
<dbReference type="Gene3D" id="1.20.1510.10">
    <property type="entry name" value="Cation efflux protein transmembrane domain"/>
    <property type="match status" value="1"/>
</dbReference>
<keyword evidence="4 6" id="KW-1133">Transmembrane helix</keyword>
<accession>A0ABS7S929</accession>
<evidence type="ECO:0000259" key="7">
    <source>
        <dbReference type="Pfam" id="PF01545"/>
    </source>
</evidence>
<evidence type="ECO:0000256" key="5">
    <source>
        <dbReference type="ARBA" id="ARBA00023136"/>
    </source>
</evidence>
<proteinExistence type="predicted"/>
<dbReference type="NCBIfam" id="TIGR01297">
    <property type="entry name" value="CDF"/>
    <property type="match status" value="1"/>
</dbReference>
<dbReference type="InterPro" id="IPR058533">
    <property type="entry name" value="Cation_efflux_TM"/>
</dbReference>
<evidence type="ECO:0000256" key="4">
    <source>
        <dbReference type="ARBA" id="ARBA00022989"/>
    </source>
</evidence>
<gene>
    <name evidence="8" type="ORF">KCQ71_09690</name>
</gene>
<keyword evidence="9" id="KW-1185">Reference proteome</keyword>
<evidence type="ECO:0000313" key="9">
    <source>
        <dbReference type="Proteomes" id="UP000826651"/>
    </source>
</evidence>
<dbReference type="Pfam" id="PF01545">
    <property type="entry name" value="Cation_efflux"/>
    <property type="match status" value="1"/>
</dbReference>
<comment type="caution">
    <text evidence="8">The sequence shown here is derived from an EMBL/GenBank/DDBJ whole genome shotgun (WGS) entry which is preliminary data.</text>
</comment>
<dbReference type="Proteomes" id="UP000826651">
    <property type="component" value="Unassembled WGS sequence"/>
</dbReference>